<name>A0AAD5RML5_9PEZI</name>
<dbReference type="Pfam" id="PF06985">
    <property type="entry name" value="HET"/>
    <property type="match status" value="1"/>
</dbReference>
<feature type="domain" description="Heterokaryon incompatibility" evidence="1">
    <location>
        <begin position="258"/>
        <end position="400"/>
    </location>
</feature>
<accession>A0AAD5RML5</accession>
<dbReference type="InterPro" id="IPR010730">
    <property type="entry name" value="HET"/>
</dbReference>
<sequence>MANANAAEAEAKPPSQGLHRIMERLEEAASVDAECLRASLCRDCKDIVDQAAAIYQVTGSRDRFVWPNRSYSRLARRAKKNSMYRKPLQLMGDRLARQDQPDCHPYKPLDHFLVEDSQRGPSCALCILLALQNRVSDPSPTFWKQSFAFESFDRHHDGFYARSLLLNPHMSAPGLVLTRGDLKKYLSIGMGTSGLGTNRARMVRPMINVDIIHDWLDACRSAHDDTCRARSPSENIPGLRFIDCATRALVAAPPGAKYLALSYVWGKQAGGATSESNTRSLQRGHLPATIEDAIQVTRMLCFRYLWVDKYCIDQGRPDEKHQQIANMDLIYNGSELTLVAAAGVDQSAGLPGVTSSRTPKGCGQVSITDTGINLVYPPSRGPELGVRNSRWMTRGWTFQEAVLSRRLLSFTDQGLYFECGMTHFDEWFDLPLNFVEVQHGVGRPIHDGIPVLTPSIFSGLHGGSTILAAGPSKTMSTLGVWASMYSKRSLTFESDTLFAFSGIMRSMRRNSLWHVAGVPYMDVSPSGPTSTRRTRRLEDSFVQGLRWGSGSDRSLTYAIFERKRRSGFPSWSWAGWTGPVAFDPCQPAATTQSLSFDLGGGQVVDLNAYHADHAGDSLPYPVRTLLILKAHGLDGDSLAYYDMYNFRYDKFTLGLRGAVKGPGSELEAKVFIDRVSSGDLQLVVISKSLLVGARDSFDTKTSFGGLVLATMGGDKGLWERVGEFSLEDHSEYFQAESTPQQRMQQGVKMQQEQERLERLVLQEKYVKKFCIQ</sequence>
<evidence type="ECO:0000259" key="1">
    <source>
        <dbReference type="Pfam" id="PF06985"/>
    </source>
</evidence>
<comment type="caution">
    <text evidence="2">The sequence shown here is derived from an EMBL/GenBank/DDBJ whole genome shotgun (WGS) entry which is preliminary data.</text>
</comment>
<reference evidence="2" key="1">
    <citation type="submission" date="2022-07" db="EMBL/GenBank/DDBJ databases">
        <title>Draft genome sequence of Zalerion maritima ATCC 34329, a (micro)plastics degrading marine fungus.</title>
        <authorList>
            <person name="Paco A."/>
            <person name="Goncalves M.F.M."/>
            <person name="Rocha-Santos T.A.P."/>
            <person name="Alves A."/>
        </authorList>
    </citation>
    <scope>NUCLEOTIDE SEQUENCE</scope>
    <source>
        <strain evidence="2">ATCC 34329</strain>
    </source>
</reference>
<dbReference type="EMBL" id="JAKWBI020000247">
    <property type="protein sequence ID" value="KAJ2898045.1"/>
    <property type="molecule type" value="Genomic_DNA"/>
</dbReference>
<proteinExistence type="predicted"/>
<evidence type="ECO:0000313" key="2">
    <source>
        <dbReference type="EMBL" id="KAJ2898045.1"/>
    </source>
</evidence>
<protein>
    <recommendedName>
        <fullName evidence="1">Heterokaryon incompatibility domain-containing protein</fullName>
    </recommendedName>
</protein>
<evidence type="ECO:0000313" key="3">
    <source>
        <dbReference type="Proteomes" id="UP001201980"/>
    </source>
</evidence>
<dbReference type="PANTHER" id="PTHR33112">
    <property type="entry name" value="DOMAIN PROTEIN, PUTATIVE-RELATED"/>
    <property type="match status" value="1"/>
</dbReference>
<dbReference type="AlphaFoldDB" id="A0AAD5RML5"/>
<organism evidence="2 3">
    <name type="scientific">Zalerion maritima</name>
    <dbReference type="NCBI Taxonomy" id="339359"/>
    <lineage>
        <taxon>Eukaryota</taxon>
        <taxon>Fungi</taxon>
        <taxon>Dikarya</taxon>
        <taxon>Ascomycota</taxon>
        <taxon>Pezizomycotina</taxon>
        <taxon>Sordariomycetes</taxon>
        <taxon>Lulworthiomycetidae</taxon>
        <taxon>Lulworthiales</taxon>
        <taxon>Lulworthiaceae</taxon>
        <taxon>Zalerion</taxon>
    </lineage>
</organism>
<gene>
    <name evidence="2" type="ORF">MKZ38_004213</name>
</gene>
<dbReference type="Proteomes" id="UP001201980">
    <property type="component" value="Unassembled WGS sequence"/>
</dbReference>
<keyword evidence="3" id="KW-1185">Reference proteome</keyword>
<dbReference type="PANTHER" id="PTHR33112:SF1">
    <property type="entry name" value="HETEROKARYON INCOMPATIBILITY DOMAIN-CONTAINING PROTEIN"/>
    <property type="match status" value="1"/>
</dbReference>